<keyword evidence="2" id="KW-0808">Transferase</keyword>
<sequence>METETKVIESYVVVHNIAKRHNVGTLARSATAFGVSELILVGRRDFNSFGGHGSTSHLRFRHFHSLSDAKSFLKERGCDICGVEITDSARAVNQHPFKRSTAFLLGNEGFPKRNVKSVISLYTFRSMGVELHLLMSLWLLLLFSITLELGLDSLKVRVKETSMLLLKDLRNRVRETIAWKVQNLLLKREKLRGKTPLVDSLMSSAKKIPIPICYIQCLLISGRENLDLNLNLTTSTLHLIWKT</sequence>
<dbReference type="Gene3D" id="3.40.1280.10">
    <property type="match status" value="1"/>
</dbReference>
<dbReference type="InterPro" id="IPR051259">
    <property type="entry name" value="rRNA_Methyltransferase"/>
</dbReference>
<dbReference type="PANTHER" id="PTHR43191">
    <property type="entry name" value="RRNA METHYLTRANSFERASE 3"/>
    <property type="match status" value="1"/>
</dbReference>
<organism evidence="4 5">
    <name type="scientific">Cuscuta europaea</name>
    <name type="common">European dodder</name>
    <dbReference type="NCBI Taxonomy" id="41803"/>
    <lineage>
        <taxon>Eukaryota</taxon>
        <taxon>Viridiplantae</taxon>
        <taxon>Streptophyta</taxon>
        <taxon>Embryophyta</taxon>
        <taxon>Tracheophyta</taxon>
        <taxon>Spermatophyta</taxon>
        <taxon>Magnoliopsida</taxon>
        <taxon>eudicotyledons</taxon>
        <taxon>Gunneridae</taxon>
        <taxon>Pentapetalae</taxon>
        <taxon>asterids</taxon>
        <taxon>lamiids</taxon>
        <taxon>Solanales</taxon>
        <taxon>Convolvulaceae</taxon>
        <taxon>Cuscuteae</taxon>
        <taxon>Cuscuta</taxon>
        <taxon>Cuscuta subgen. Cuscuta</taxon>
    </lineage>
</organism>
<comment type="caution">
    <text evidence="4">The sequence shown here is derived from an EMBL/GenBank/DDBJ whole genome shotgun (WGS) entry which is preliminary data.</text>
</comment>
<dbReference type="AlphaFoldDB" id="A0A9P0YYZ3"/>
<dbReference type="InterPro" id="IPR029026">
    <property type="entry name" value="tRNA_m1G_MTases_N"/>
</dbReference>
<keyword evidence="1" id="KW-0489">Methyltransferase</keyword>
<dbReference type="OrthoDB" id="270651at2759"/>
<protein>
    <recommendedName>
        <fullName evidence="3">tRNA/rRNA methyltransferase SpoU type domain-containing protein</fullName>
    </recommendedName>
</protein>
<dbReference type="GO" id="GO:0032259">
    <property type="term" value="P:methylation"/>
    <property type="evidence" value="ECO:0007669"/>
    <property type="project" value="UniProtKB-KW"/>
</dbReference>
<evidence type="ECO:0000313" key="5">
    <source>
        <dbReference type="Proteomes" id="UP001152484"/>
    </source>
</evidence>
<dbReference type="GO" id="GO:0008173">
    <property type="term" value="F:RNA methyltransferase activity"/>
    <property type="evidence" value="ECO:0007669"/>
    <property type="project" value="InterPro"/>
</dbReference>
<dbReference type="PANTHER" id="PTHR43191:SF7">
    <property type="entry name" value="OBP33PEP LIKE PROTEIN"/>
    <property type="match status" value="1"/>
</dbReference>
<dbReference type="EMBL" id="CAMAPE010000013">
    <property type="protein sequence ID" value="CAH9080507.1"/>
    <property type="molecule type" value="Genomic_DNA"/>
</dbReference>
<evidence type="ECO:0000256" key="1">
    <source>
        <dbReference type="ARBA" id="ARBA00022603"/>
    </source>
</evidence>
<feature type="domain" description="tRNA/rRNA methyltransferase SpoU type" evidence="3">
    <location>
        <begin position="11"/>
        <end position="109"/>
    </location>
</feature>
<gene>
    <name evidence="4" type="ORF">CEURO_LOCUS7531</name>
</gene>
<dbReference type="GO" id="GO:0006396">
    <property type="term" value="P:RNA processing"/>
    <property type="evidence" value="ECO:0007669"/>
    <property type="project" value="InterPro"/>
</dbReference>
<evidence type="ECO:0000256" key="2">
    <source>
        <dbReference type="ARBA" id="ARBA00022679"/>
    </source>
</evidence>
<dbReference type="Proteomes" id="UP001152484">
    <property type="component" value="Unassembled WGS sequence"/>
</dbReference>
<accession>A0A9P0YYZ3</accession>
<proteinExistence type="predicted"/>
<evidence type="ECO:0000313" key="4">
    <source>
        <dbReference type="EMBL" id="CAH9080507.1"/>
    </source>
</evidence>
<dbReference type="GO" id="GO:0003723">
    <property type="term" value="F:RNA binding"/>
    <property type="evidence" value="ECO:0007669"/>
    <property type="project" value="InterPro"/>
</dbReference>
<dbReference type="Pfam" id="PF00588">
    <property type="entry name" value="SpoU_methylase"/>
    <property type="match status" value="1"/>
</dbReference>
<keyword evidence="5" id="KW-1185">Reference proteome</keyword>
<dbReference type="InterPro" id="IPR001537">
    <property type="entry name" value="SpoU_MeTrfase"/>
</dbReference>
<dbReference type="SUPFAM" id="SSF75217">
    <property type="entry name" value="alpha/beta knot"/>
    <property type="match status" value="1"/>
</dbReference>
<reference evidence="4" key="1">
    <citation type="submission" date="2022-07" db="EMBL/GenBank/DDBJ databases">
        <authorList>
            <person name="Macas J."/>
            <person name="Novak P."/>
            <person name="Neumann P."/>
        </authorList>
    </citation>
    <scope>NUCLEOTIDE SEQUENCE</scope>
</reference>
<dbReference type="InterPro" id="IPR029028">
    <property type="entry name" value="Alpha/beta_knot_MTases"/>
</dbReference>
<name>A0A9P0YYZ3_CUSEU</name>
<evidence type="ECO:0000259" key="3">
    <source>
        <dbReference type="Pfam" id="PF00588"/>
    </source>
</evidence>